<dbReference type="AlphaFoldDB" id="A0A4U7JHR7"/>
<keyword evidence="4" id="KW-1133">Transmembrane helix</keyword>
<dbReference type="InterPro" id="IPR002797">
    <property type="entry name" value="Polysacc_synth"/>
</dbReference>
<dbReference type="InterPro" id="IPR050833">
    <property type="entry name" value="Poly_Biosynth_Transport"/>
</dbReference>
<dbReference type="RefSeq" id="WP_137697371.1">
    <property type="nucleotide sequence ID" value="NZ_CP061336.1"/>
</dbReference>
<dbReference type="Pfam" id="PF01943">
    <property type="entry name" value="Polysacc_synt"/>
    <property type="match status" value="1"/>
</dbReference>
<dbReference type="PANTHER" id="PTHR30250">
    <property type="entry name" value="PST FAMILY PREDICTED COLANIC ACID TRANSPORTER"/>
    <property type="match status" value="1"/>
</dbReference>
<comment type="subcellular location">
    <subcellularLocation>
        <location evidence="1">Cell membrane</location>
        <topology evidence="1">Multi-pass membrane protein</topology>
    </subcellularLocation>
</comment>
<keyword evidence="7" id="KW-1185">Reference proteome</keyword>
<keyword evidence="5" id="KW-0472">Membrane</keyword>
<gene>
    <name evidence="6" type="ORF">EHE19_017410</name>
</gene>
<evidence type="ECO:0000256" key="5">
    <source>
        <dbReference type="ARBA" id="ARBA00023136"/>
    </source>
</evidence>
<sequence length="472" mass="53607">MSSVNRMVKTTAIYFVGNFASKLLTFILLPIYAAYLSTDSFGTVDLIISTLPLIAPVFTLQSTESVFRFICGEENEQKIKVSITNALAIINFGMIVFSVLYIPIITINKYSNSILLYLYFILTYIGIFSQQVARGIKKNKEYAIAGVLTTIIQAVLNIILIVSFKMQAESLLISASAASFVITIYLVYKSNMWEYIDFKFINRLEIISQLKYGIPLIPNQICWWANSAFCKYVLVYFWGSGDNGVFAFASKFPNFIMAVNSIFLLAFVENLIIEYKSPECNEFFSKWFKLFCISQILLVAMLLPVTKIYNILTISSTYSTAALYIPILYVSSLFSSFSAMLGSIYTASMKTVYAFSTTLVSACTNVIFGLLLIPQFGILGVCVANVISSVVFLLVRVMTIRKIMIIKYNLMEIYPTIIILICTLVWYYLCSLYLQMVPIILITAFVFIKYKNELNLVLDLRRQKMKNSNYRK</sequence>
<evidence type="ECO:0000256" key="3">
    <source>
        <dbReference type="ARBA" id="ARBA00022692"/>
    </source>
</evidence>
<evidence type="ECO:0000313" key="7">
    <source>
        <dbReference type="Proteomes" id="UP000306409"/>
    </source>
</evidence>
<proteinExistence type="predicted"/>
<evidence type="ECO:0000256" key="4">
    <source>
        <dbReference type="ARBA" id="ARBA00022989"/>
    </source>
</evidence>
<organism evidence="6 7">
    <name type="scientific">Ruminiclostridium herbifermentans</name>
    <dbReference type="NCBI Taxonomy" id="2488810"/>
    <lineage>
        <taxon>Bacteria</taxon>
        <taxon>Bacillati</taxon>
        <taxon>Bacillota</taxon>
        <taxon>Clostridia</taxon>
        <taxon>Eubacteriales</taxon>
        <taxon>Oscillospiraceae</taxon>
        <taxon>Ruminiclostridium</taxon>
    </lineage>
</organism>
<evidence type="ECO:0000256" key="2">
    <source>
        <dbReference type="ARBA" id="ARBA00022475"/>
    </source>
</evidence>
<evidence type="ECO:0000313" key="6">
    <source>
        <dbReference type="EMBL" id="QNU66604.1"/>
    </source>
</evidence>
<dbReference type="EMBL" id="CP061336">
    <property type="protein sequence ID" value="QNU66604.1"/>
    <property type="molecule type" value="Genomic_DNA"/>
</dbReference>
<keyword evidence="2" id="KW-1003">Cell membrane</keyword>
<protein>
    <submittedName>
        <fullName evidence="6">Polysaccharide biosynthesis C-terminal domain-containing protein</fullName>
    </submittedName>
</protein>
<reference evidence="6 7" key="1">
    <citation type="submission" date="2020-09" db="EMBL/GenBank/DDBJ databases">
        <title>Characterization and genome sequencing of Ruminiclostridium sp. nov. MA18.</title>
        <authorList>
            <person name="Rettenmaier R."/>
            <person name="Kowollik M.-L."/>
            <person name="Liebl W."/>
            <person name="Zverlov V."/>
        </authorList>
    </citation>
    <scope>NUCLEOTIDE SEQUENCE [LARGE SCALE GENOMIC DNA]</scope>
    <source>
        <strain evidence="6 7">MA18</strain>
    </source>
</reference>
<keyword evidence="3" id="KW-0812">Transmembrane</keyword>
<dbReference type="KEGG" id="rher:EHE19_017410"/>
<name>A0A4U7JHR7_9FIRM</name>
<evidence type="ECO:0000256" key="1">
    <source>
        <dbReference type="ARBA" id="ARBA00004651"/>
    </source>
</evidence>
<dbReference type="OrthoDB" id="3249502at2"/>
<dbReference type="GO" id="GO:0005886">
    <property type="term" value="C:plasma membrane"/>
    <property type="evidence" value="ECO:0007669"/>
    <property type="project" value="UniProtKB-SubCell"/>
</dbReference>
<accession>A0A4U7JHR7</accession>
<dbReference type="Proteomes" id="UP000306409">
    <property type="component" value="Chromosome"/>
</dbReference>
<dbReference type="PANTHER" id="PTHR30250:SF11">
    <property type="entry name" value="O-ANTIGEN TRANSPORTER-RELATED"/>
    <property type="match status" value="1"/>
</dbReference>